<keyword evidence="2" id="KW-0238">DNA-binding</keyword>
<dbReference type="AlphaFoldDB" id="A0A366GL60"/>
<evidence type="ECO:0000313" key="2">
    <source>
        <dbReference type="EMBL" id="RBP27919.1"/>
    </source>
</evidence>
<evidence type="ECO:0000259" key="1">
    <source>
        <dbReference type="PROSITE" id="PS50943"/>
    </source>
</evidence>
<dbReference type="InterPro" id="IPR001387">
    <property type="entry name" value="Cro/C1-type_HTH"/>
</dbReference>
<comment type="caution">
    <text evidence="2">The sequence shown here is derived from an EMBL/GenBank/DDBJ whole genome shotgun (WGS) entry which is preliminary data.</text>
</comment>
<name>A0A366GL60_9GAMM</name>
<evidence type="ECO:0000313" key="3">
    <source>
        <dbReference type="Proteomes" id="UP000252995"/>
    </source>
</evidence>
<protein>
    <submittedName>
        <fullName evidence="2">DNA-binding XRE family transcriptional regulator</fullName>
    </submittedName>
</protein>
<dbReference type="OrthoDB" id="6240846at2"/>
<dbReference type="EMBL" id="QNRO01000013">
    <property type="protein sequence ID" value="RBP27919.1"/>
    <property type="molecule type" value="Genomic_DNA"/>
</dbReference>
<dbReference type="RefSeq" id="WP_113863181.1">
    <property type="nucleotide sequence ID" value="NZ_QNRO01000013.1"/>
</dbReference>
<dbReference type="PROSITE" id="PS50943">
    <property type="entry name" value="HTH_CROC1"/>
    <property type="match status" value="1"/>
</dbReference>
<accession>A0A366GL60</accession>
<gene>
    <name evidence="2" type="ORF">DET50_113120</name>
</gene>
<dbReference type="Gene3D" id="1.10.260.40">
    <property type="entry name" value="lambda repressor-like DNA-binding domains"/>
    <property type="match status" value="1"/>
</dbReference>
<dbReference type="InterPro" id="IPR010982">
    <property type="entry name" value="Lambda_DNA-bd_dom_sf"/>
</dbReference>
<feature type="domain" description="HTH cro/C1-type" evidence="1">
    <location>
        <begin position="16"/>
        <end position="73"/>
    </location>
</feature>
<sequence>MLAALDRGEIDLGAAIRQMRRDWTGLSQGRLGKIVGVSANTLSAIERDPECATVKTLNRILRKFGMRLTMTSISAAPHDRFTNRNAPSDQ</sequence>
<dbReference type="GO" id="GO:0003677">
    <property type="term" value="F:DNA binding"/>
    <property type="evidence" value="ECO:0007669"/>
    <property type="project" value="UniProtKB-KW"/>
</dbReference>
<reference evidence="2 3" key="1">
    <citation type="submission" date="2018-06" db="EMBL/GenBank/DDBJ databases">
        <title>Freshwater and sediment microbial communities from various areas in North America, analyzing microbe dynamics in response to fracking.</title>
        <authorList>
            <person name="Lamendella R."/>
        </authorList>
    </citation>
    <scope>NUCLEOTIDE SEQUENCE [LARGE SCALE GENOMIC DNA]</scope>
    <source>
        <strain evidence="2 3">114J</strain>
    </source>
</reference>
<dbReference type="CDD" id="cd00093">
    <property type="entry name" value="HTH_XRE"/>
    <property type="match status" value="1"/>
</dbReference>
<dbReference type="Pfam" id="PF01381">
    <property type="entry name" value="HTH_3"/>
    <property type="match status" value="1"/>
</dbReference>
<dbReference type="Proteomes" id="UP000252995">
    <property type="component" value="Unassembled WGS sequence"/>
</dbReference>
<proteinExistence type="predicted"/>
<organism evidence="2 3">
    <name type="scientific">Marinobacter pelagius</name>
    <dbReference type="NCBI Taxonomy" id="379482"/>
    <lineage>
        <taxon>Bacteria</taxon>
        <taxon>Pseudomonadati</taxon>
        <taxon>Pseudomonadota</taxon>
        <taxon>Gammaproteobacteria</taxon>
        <taxon>Pseudomonadales</taxon>
        <taxon>Marinobacteraceae</taxon>
        <taxon>Marinobacter</taxon>
    </lineage>
</organism>
<dbReference type="SMART" id="SM00530">
    <property type="entry name" value="HTH_XRE"/>
    <property type="match status" value="1"/>
</dbReference>
<dbReference type="SUPFAM" id="SSF47413">
    <property type="entry name" value="lambda repressor-like DNA-binding domains"/>
    <property type="match status" value="1"/>
</dbReference>